<name>A0ABT1SVE6_9SPHI</name>
<evidence type="ECO:0000256" key="1">
    <source>
        <dbReference type="ARBA" id="ARBA00022676"/>
    </source>
</evidence>
<comment type="caution">
    <text evidence="4">The sequence shown here is derived from an EMBL/GenBank/DDBJ whole genome shotgun (WGS) entry which is preliminary data.</text>
</comment>
<dbReference type="Proteomes" id="UP001204376">
    <property type="component" value="Unassembled WGS sequence"/>
</dbReference>
<dbReference type="InterPro" id="IPR001173">
    <property type="entry name" value="Glyco_trans_2-like"/>
</dbReference>
<protein>
    <submittedName>
        <fullName evidence="4">Glycosyltransferase</fullName>
        <ecNumber evidence="4">2.4.-.-</ecNumber>
    </submittedName>
</protein>
<evidence type="ECO:0000259" key="3">
    <source>
        <dbReference type="Pfam" id="PF00535"/>
    </source>
</evidence>
<dbReference type="PANTHER" id="PTHR22916:SF51">
    <property type="entry name" value="GLYCOSYLTRANSFERASE EPSH-RELATED"/>
    <property type="match status" value="1"/>
</dbReference>
<feature type="domain" description="Glycosyltransferase 2-like" evidence="3">
    <location>
        <begin position="21"/>
        <end position="143"/>
    </location>
</feature>
<dbReference type="CDD" id="cd00761">
    <property type="entry name" value="Glyco_tranf_GTA_type"/>
    <property type="match status" value="1"/>
</dbReference>
<dbReference type="InterPro" id="IPR029044">
    <property type="entry name" value="Nucleotide-diphossugar_trans"/>
</dbReference>
<dbReference type="SUPFAM" id="SSF53448">
    <property type="entry name" value="Nucleotide-diphospho-sugar transferases"/>
    <property type="match status" value="1"/>
</dbReference>
<dbReference type="Pfam" id="PF00535">
    <property type="entry name" value="Glycos_transf_2"/>
    <property type="match status" value="1"/>
</dbReference>
<gene>
    <name evidence="4" type="ORF">NPE20_00050</name>
</gene>
<dbReference type="PANTHER" id="PTHR22916">
    <property type="entry name" value="GLYCOSYLTRANSFERASE"/>
    <property type="match status" value="1"/>
</dbReference>
<evidence type="ECO:0000313" key="5">
    <source>
        <dbReference type="Proteomes" id="UP001204376"/>
    </source>
</evidence>
<sequence length="347" mass="39189">MMKLLAAMLNNLNQLTMVSLSIIVPVYNKERFIDDTIRSILNQTFADFELILVNDGSTDGSYQKCLKYKELDSRIVVIDQQNAGVSAARNSGLDKAGGAYIGFIDSDDTIEPDMYETLINNARENNADVSVCRMRVVFPYKTVSPSEYAGSVNYGHEDALSMFLKGDFDYSANNKIFKLDIARSIQFEGSIYEDILYVCKAFLAAKKVVFEGVVKYNYIVRDNSVSMSSFNPKYFETISVSGKMVELVTGEKEKSLIWAKAFDVSANISLLNLLLMAGKHNYIDQYDLVVNNLKKYASFIKETGVVKKKHKYAFLLHTASPRIYSAFMYLYCLVTRSEVIKRTELST</sequence>
<reference evidence="4 5" key="1">
    <citation type="submission" date="2022-07" db="EMBL/GenBank/DDBJ databases">
        <title>Mucilaginibacter sp. JC4.</title>
        <authorList>
            <person name="Le V."/>
            <person name="Ko S.-R."/>
            <person name="Ahn C.-Y."/>
            <person name="Oh H.-M."/>
        </authorList>
    </citation>
    <scope>NUCLEOTIDE SEQUENCE [LARGE SCALE GENOMIC DNA]</scope>
    <source>
        <strain evidence="4 5">JC4</strain>
    </source>
</reference>
<organism evidence="4 5">
    <name type="scientific">Mucilaginibacter aquariorum</name>
    <dbReference type="NCBI Taxonomy" id="2967225"/>
    <lineage>
        <taxon>Bacteria</taxon>
        <taxon>Pseudomonadati</taxon>
        <taxon>Bacteroidota</taxon>
        <taxon>Sphingobacteriia</taxon>
        <taxon>Sphingobacteriales</taxon>
        <taxon>Sphingobacteriaceae</taxon>
        <taxon>Mucilaginibacter</taxon>
    </lineage>
</organism>
<keyword evidence="5" id="KW-1185">Reference proteome</keyword>
<dbReference type="EMBL" id="JANHOH010000001">
    <property type="protein sequence ID" value="MCQ6956324.1"/>
    <property type="molecule type" value="Genomic_DNA"/>
</dbReference>
<accession>A0ABT1SVE6</accession>
<evidence type="ECO:0000313" key="4">
    <source>
        <dbReference type="EMBL" id="MCQ6956324.1"/>
    </source>
</evidence>
<dbReference type="GO" id="GO:0016757">
    <property type="term" value="F:glycosyltransferase activity"/>
    <property type="evidence" value="ECO:0007669"/>
    <property type="project" value="UniProtKB-KW"/>
</dbReference>
<evidence type="ECO:0000256" key="2">
    <source>
        <dbReference type="ARBA" id="ARBA00022679"/>
    </source>
</evidence>
<dbReference type="RefSeq" id="WP_256536543.1">
    <property type="nucleotide sequence ID" value="NZ_JANHOH010000001.1"/>
</dbReference>
<dbReference type="EC" id="2.4.-.-" evidence="4"/>
<proteinExistence type="predicted"/>
<keyword evidence="1 4" id="KW-0328">Glycosyltransferase</keyword>
<dbReference type="Gene3D" id="3.90.550.10">
    <property type="entry name" value="Spore Coat Polysaccharide Biosynthesis Protein SpsA, Chain A"/>
    <property type="match status" value="1"/>
</dbReference>
<keyword evidence="2 4" id="KW-0808">Transferase</keyword>